<feature type="domain" description="Carrier" evidence="11">
    <location>
        <begin position="12"/>
        <end position="87"/>
    </location>
</feature>
<dbReference type="InterPro" id="IPR009081">
    <property type="entry name" value="PP-bd_ACP"/>
</dbReference>
<protein>
    <recommendedName>
        <fullName evidence="8 9">Acyl carrier protein</fullName>
        <shortName evidence="8">ACP</shortName>
    </recommendedName>
</protein>
<proteinExistence type="inferred from homology"/>
<evidence type="ECO:0000259" key="11">
    <source>
        <dbReference type="PROSITE" id="PS50075"/>
    </source>
</evidence>
<dbReference type="NCBIfam" id="TIGR00517">
    <property type="entry name" value="acyl_carrier"/>
    <property type="match status" value="1"/>
</dbReference>
<keyword evidence="6 8" id="KW-0443">Lipid metabolism</keyword>
<comment type="function">
    <text evidence="1 8 10">Carrier of the growing fatty acid chain in fatty acid biosynthesis.</text>
</comment>
<dbReference type="Pfam" id="PF00550">
    <property type="entry name" value="PP-binding"/>
    <property type="match status" value="1"/>
</dbReference>
<evidence type="ECO:0000313" key="13">
    <source>
        <dbReference type="Proteomes" id="UP000095759"/>
    </source>
</evidence>
<comment type="PTM">
    <text evidence="10">4'-phosphopantetheine is transferred from CoA to a specific serine of apo-ACP by acpS.</text>
</comment>
<evidence type="ECO:0000256" key="6">
    <source>
        <dbReference type="ARBA" id="ARBA00023098"/>
    </source>
</evidence>
<evidence type="ECO:0000256" key="10">
    <source>
        <dbReference type="RuleBase" id="RU003545"/>
    </source>
</evidence>
<comment type="pathway">
    <text evidence="8 10">Lipid metabolism; fatty acid biosynthesis.</text>
</comment>
<dbReference type="GO" id="GO:0017000">
    <property type="term" value="P:antibiotic biosynthetic process"/>
    <property type="evidence" value="ECO:0007669"/>
    <property type="project" value="UniProtKB-ARBA"/>
</dbReference>
<dbReference type="InterPro" id="IPR036736">
    <property type="entry name" value="ACP-like_sf"/>
</dbReference>
<dbReference type="GO" id="GO:0000036">
    <property type="term" value="F:acyl carrier activity"/>
    <property type="evidence" value="ECO:0007669"/>
    <property type="project" value="UniProtKB-UniRule"/>
</dbReference>
<accession>A0A1E5PEU0</accession>
<reference evidence="12 13" key="1">
    <citation type="submission" date="2016-08" db="EMBL/GenBank/DDBJ databases">
        <title>Complete genome sequence of Streptomyces agglomeratus strain 6-3-2, a novel anti-MRSA actinomycete isolated from Wuli of Tebit, China.</title>
        <authorList>
            <person name="Chen X."/>
        </authorList>
    </citation>
    <scope>NUCLEOTIDE SEQUENCE [LARGE SCALE GENOMIC DNA]</scope>
    <source>
        <strain evidence="12 13">6-3-2</strain>
    </source>
</reference>
<dbReference type="SMART" id="SM00823">
    <property type="entry name" value="PKS_PP"/>
    <property type="match status" value="1"/>
</dbReference>
<evidence type="ECO:0000256" key="1">
    <source>
        <dbReference type="ARBA" id="ARBA00003180"/>
    </source>
</evidence>
<comment type="subcellular location">
    <subcellularLocation>
        <location evidence="8">Cytoplasm</location>
    </subcellularLocation>
</comment>
<dbReference type="GO" id="GO:0016020">
    <property type="term" value="C:membrane"/>
    <property type="evidence" value="ECO:0007669"/>
    <property type="project" value="GOC"/>
</dbReference>
<dbReference type="Gene3D" id="1.10.1200.10">
    <property type="entry name" value="ACP-like"/>
    <property type="match status" value="1"/>
</dbReference>
<dbReference type="AlphaFoldDB" id="A0A1E5PEU0"/>
<sequence length="93" mass="9798">MITVTTGITSTGAILERVTAMLEEKLGLLPEEVTPQARFKEDLGLDSLDMVELLTIVETELGTAVDDEVALSLATIGDVLDYLAAHRPTGAGA</sequence>
<keyword evidence="3 8" id="KW-0444">Lipid biosynthesis</keyword>
<dbReference type="STRING" id="285458.BGM19_07350"/>
<evidence type="ECO:0000256" key="5">
    <source>
        <dbReference type="ARBA" id="ARBA00022832"/>
    </source>
</evidence>
<dbReference type="SUPFAM" id="SSF47336">
    <property type="entry name" value="ACP-like"/>
    <property type="match status" value="1"/>
</dbReference>
<dbReference type="InterPro" id="IPR020806">
    <property type="entry name" value="PKS_PP-bd"/>
</dbReference>
<dbReference type="OrthoDB" id="5523836at2"/>
<dbReference type="GO" id="GO:0000035">
    <property type="term" value="F:acyl binding"/>
    <property type="evidence" value="ECO:0007669"/>
    <property type="project" value="TreeGrafter"/>
</dbReference>
<keyword evidence="2 8" id="KW-0596">Phosphopantetheine</keyword>
<evidence type="ECO:0000256" key="4">
    <source>
        <dbReference type="ARBA" id="ARBA00022553"/>
    </source>
</evidence>
<dbReference type="PROSITE" id="PS50075">
    <property type="entry name" value="CARRIER"/>
    <property type="match status" value="1"/>
</dbReference>
<dbReference type="HAMAP" id="MF_01217">
    <property type="entry name" value="Acyl_carrier"/>
    <property type="match status" value="1"/>
</dbReference>
<dbReference type="GO" id="GO:0005829">
    <property type="term" value="C:cytosol"/>
    <property type="evidence" value="ECO:0007669"/>
    <property type="project" value="TreeGrafter"/>
</dbReference>
<dbReference type="InterPro" id="IPR006162">
    <property type="entry name" value="Ppantetheine_attach_site"/>
</dbReference>
<organism evidence="12 13">
    <name type="scientific">Streptomyces agglomeratus</name>
    <dbReference type="NCBI Taxonomy" id="285458"/>
    <lineage>
        <taxon>Bacteria</taxon>
        <taxon>Bacillati</taxon>
        <taxon>Actinomycetota</taxon>
        <taxon>Actinomycetes</taxon>
        <taxon>Kitasatosporales</taxon>
        <taxon>Streptomycetaceae</taxon>
        <taxon>Streptomyces</taxon>
    </lineage>
</organism>
<keyword evidence="8" id="KW-0963">Cytoplasm</keyword>
<keyword evidence="4 8" id="KW-0597">Phosphoprotein</keyword>
<comment type="caution">
    <text evidence="12">The sequence shown here is derived from an EMBL/GenBank/DDBJ whole genome shotgun (WGS) entry which is preliminary data.</text>
</comment>
<keyword evidence="13" id="KW-1185">Reference proteome</keyword>
<dbReference type="InterPro" id="IPR003231">
    <property type="entry name" value="ACP"/>
</dbReference>
<dbReference type="EMBL" id="MEHJ01000001">
    <property type="protein sequence ID" value="OEJ28005.1"/>
    <property type="molecule type" value="Genomic_DNA"/>
</dbReference>
<dbReference type="GO" id="GO:0031177">
    <property type="term" value="F:phosphopantetheine binding"/>
    <property type="evidence" value="ECO:0007669"/>
    <property type="project" value="InterPro"/>
</dbReference>
<dbReference type="Proteomes" id="UP000095759">
    <property type="component" value="Unassembled WGS sequence"/>
</dbReference>
<gene>
    <name evidence="8" type="primary">acpP</name>
    <name evidence="12" type="ORF">AS594_29475</name>
</gene>
<name>A0A1E5PEU0_9ACTN</name>
<dbReference type="GO" id="GO:0009245">
    <property type="term" value="P:lipid A biosynthetic process"/>
    <property type="evidence" value="ECO:0007669"/>
    <property type="project" value="TreeGrafter"/>
</dbReference>
<evidence type="ECO:0000256" key="8">
    <source>
        <dbReference type="HAMAP-Rule" id="MF_01217"/>
    </source>
</evidence>
<evidence type="ECO:0000313" key="12">
    <source>
        <dbReference type="EMBL" id="OEJ28005.1"/>
    </source>
</evidence>
<dbReference type="UniPathway" id="UPA00094"/>
<dbReference type="PANTHER" id="PTHR20863:SF76">
    <property type="entry name" value="CARRIER DOMAIN-CONTAINING PROTEIN"/>
    <property type="match status" value="1"/>
</dbReference>
<evidence type="ECO:0000256" key="2">
    <source>
        <dbReference type="ARBA" id="ARBA00022450"/>
    </source>
</evidence>
<feature type="modified residue" description="O-(pantetheine 4'-phosphoryl)serine" evidence="8">
    <location>
        <position position="47"/>
    </location>
</feature>
<comment type="similarity">
    <text evidence="8">Belongs to the acyl carrier protein (ACP) family.</text>
</comment>
<evidence type="ECO:0000256" key="9">
    <source>
        <dbReference type="NCBIfam" id="TIGR00517"/>
    </source>
</evidence>
<evidence type="ECO:0000256" key="7">
    <source>
        <dbReference type="ARBA" id="ARBA00023160"/>
    </source>
</evidence>
<keyword evidence="7 8" id="KW-0275">Fatty acid biosynthesis</keyword>
<dbReference type="PROSITE" id="PS00012">
    <property type="entry name" value="PHOSPHOPANTETHEINE"/>
    <property type="match status" value="1"/>
</dbReference>
<dbReference type="NCBIfam" id="NF002148">
    <property type="entry name" value="PRK00982.1-2"/>
    <property type="match status" value="1"/>
</dbReference>
<evidence type="ECO:0000256" key="3">
    <source>
        <dbReference type="ARBA" id="ARBA00022516"/>
    </source>
</evidence>
<dbReference type="PANTHER" id="PTHR20863">
    <property type="entry name" value="ACYL CARRIER PROTEIN"/>
    <property type="match status" value="1"/>
</dbReference>
<comment type="PTM">
    <text evidence="8">4'-phosphopantetheine is transferred from CoA to a specific serine of apo-ACP by AcpS. This modification is essential for activity because fatty acids are bound in thioester linkage to the sulfhydryl of the prosthetic group.</text>
</comment>
<keyword evidence="5 8" id="KW-0276">Fatty acid metabolism</keyword>